<dbReference type="GeneID" id="59345085"/>
<dbReference type="Gene3D" id="3.80.10.10">
    <property type="entry name" value="Ribonuclease Inhibitor"/>
    <property type="match status" value="1"/>
</dbReference>
<proteinExistence type="predicted"/>
<dbReference type="InterPro" id="IPR032675">
    <property type="entry name" value="LRR_dom_sf"/>
</dbReference>
<dbReference type="RefSeq" id="XP_037220490.1">
    <property type="nucleotide sequence ID" value="XM_037362569.1"/>
</dbReference>
<evidence type="ECO:0000313" key="2">
    <source>
        <dbReference type="Proteomes" id="UP000636479"/>
    </source>
</evidence>
<gene>
    <name evidence="1" type="ORF">MIND_00581000</name>
</gene>
<keyword evidence="2" id="KW-1185">Reference proteome</keyword>
<evidence type="ECO:0000313" key="1">
    <source>
        <dbReference type="EMBL" id="KAF7303518.1"/>
    </source>
</evidence>
<organism evidence="1 2">
    <name type="scientific">Mycena indigotica</name>
    <dbReference type="NCBI Taxonomy" id="2126181"/>
    <lineage>
        <taxon>Eukaryota</taxon>
        <taxon>Fungi</taxon>
        <taxon>Dikarya</taxon>
        <taxon>Basidiomycota</taxon>
        <taxon>Agaricomycotina</taxon>
        <taxon>Agaricomycetes</taxon>
        <taxon>Agaricomycetidae</taxon>
        <taxon>Agaricales</taxon>
        <taxon>Marasmiineae</taxon>
        <taxon>Mycenaceae</taxon>
        <taxon>Mycena</taxon>
    </lineage>
</organism>
<dbReference type="AlphaFoldDB" id="A0A8H6SQU1"/>
<reference evidence="1" key="1">
    <citation type="submission" date="2020-05" db="EMBL/GenBank/DDBJ databases">
        <title>Mycena genomes resolve the evolution of fungal bioluminescence.</title>
        <authorList>
            <person name="Tsai I.J."/>
        </authorList>
    </citation>
    <scope>NUCLEOTIDE SEQUENCE</scope>
    <source>
        <strain evidence="1">171206Taipei</strain>
    </source>
</reference>
<name>A0A8H6SQU1_9AGAR</name>
<comment type="caution">
    <text evidence="1">The sequence shown here is derived from an EMBL/GenBank/DDBJ whole genome shotgun (WGS) entry which is preliminary data.</text>
</comment>
<dbReference type="OrthoDB" id="3021279at2759"/>
<sequence>MTLDRVECGDPPPARAAFDHLPACAGTTPSTLAPRLPGELEREICGLAGWADEQTMLQLSIVARRFYEWVRPLRLRVVSLWSNQELAHFLKLFPPSDPKEVASPASALPRPDSNYIRHLALSCSMERSTVAHILSVTKNLTNLALWTGSTSPPLLPMLQPLTQLRRLSVNLAELLWEDGNDTSVPSAAKLAPLAQLTHLHVTIPAFSLMSSNLIPVFAALPALTHLALSDMPQAEFLQWVLVPGGAKLTLRVVVVVWTFAAAEEDVEDFDDAAAQCESELSADLPRFCVLYCTDLQSDWQSGAWGDSVNIWTRAEARLKWRATERQKKLATGERKALPSQ</sequence>
<accession>A0A8H6SQU1</accession>
<dbReference type="Proteomes" id="UP000636479">
    <property type="component" value="Unassembled WGS sequence"/>
</dbReference>
<dbReference type="SUPFAM" id="SSF52047">
    <property type="entry name" value="RNI-like"/>
    <property type="match status" value="1"/>
</dbReference>
<protein>
    <submittedName>
        <fullName evidence="1">Uncharacterized protein</fullName>
    </submittedName>
</protein>
<dbReference type="EMBL" id="JACAZF010000005">
    <property type="protein sequence ID" value="KAF7303518.1"/>
    <property type="molecule type" value="Genomic_DNA"/>
</dbReference>